<evidence type="ECO:0000256" key="3">
    <source>
        <dbReference type="ARBA" id="ARBA00022670"/>
    </source>
</evidence>
<dbReference type="PANTHER" id="PTHR43808:SF31">
    <property type="entry name" value="N-ACETYL-L-CITRULLINE DEACETYLASE"/>
    <property type="match status" value="1"/>
</dbReference>
<keyword evidence="10" id="KW-1185">Reference proteome</keyword>
<sequence length="444" mass="49169">MQIRNNVISNQDEMIKALVELLSIPSVIDETDETKPFGNAIDLALKKTLEICEKIGFKTYYDPEGYYGYAEYGSGDDLIGILGHIDVVSEGDKDNWKHPPYNGEIENGKLFGRGAIDDKGPLIAAIYAVKALIDAQVKFKKRVRIIIGTDEENSWRGICQYVSKEELPIMGFTPDSNFPVIYAEKGLLQFRLKSGKKSELRVRGGTAMNAVPESAFYIGDHLFRLEKQLKKLGFDYEIEEDELYVIGRSAHAAKPSAGINAIVRMACALQGIGIESPVVDFLTEKIGFTHHGELIFGSCEDGPSGVLTLSVNQIDLSNYGEILGIDMRIPVTIEKKFVVDGITRVAEKYGLEYEEVDYLAPLYAERDSFLVKTLVGIYEEETGLSGEPISTGGATYARSMPNIVAFGPVFPGQEKVAHQTDEYIDINAFIKCTQIYAKAIEKLL</sequence>
<evidence type="ECO:0000256" key="4">
    <source>
        <dbReference type="ARBA" id="ARBA00022723"/>
    </source>
</evidence>
<comment type="cofactor">
    <cofactor evidence="1">
        <name>Zn(2+)</name>
        <dbReference type="ChEBI" id="CHEBI:29105"/>
    </cofactor>
</comment>
<comment type="similarity">
    <text evidence="2">Belongs to the peptidase M20A family.</text>
</comment>
<evidence type="ECO:0000313" key="10">
    <source>
        <dbReference type="Proteomes" id="UP001158045"/>
    </source>
</evidence>
<name>A0ABT6N8H7_9FIRM</name>
<accession>A0ABT6N8H7</accession>
<dbReference type="InterPro" id="IPR010964">
    <property type="entry name" value="M20A_pepV-rel"/>
</dbReference>
<protein>
    <submittedName>
        <fullName evidence="9">Sapep family Mn(2+)-dependent dipeptidase</fullName>
        <ecNumber evidence="9">3.4.13.-</ecNumber>
    </submittedName>
</protein>
<dbReference type="InterPro" id="IPR036264">
    <property type="entry name" value="Bact_exopeptidase_dim_dom"/>
</dbReference>
<keyword evidence="3" id="KW-0645">Protease</keyword>
<evidence type="ECO:0000256" key="7">
    <source>
        <dbReference type="ARBA" id="ARBA00022997"/>
    </source>
</evidence>
<dbReference type="InterPro" id="IPR001261">
    <property type="entry name" value="ArgE/DapE_CS"/>
</dbReference>
<keyword evidence="4" id="KW-0479">Metal-binding</keyword>
<dbReference type="EMBL" id="JARYZI010000001">
    <property type="protein sequence ID" value="MDH8676698.1"/>
    <property type="molecule type" value="Genomic_DNA"/>
</dbReference>
<dbReference type="InterPro" id="IPR050072">
    <property type="entry name" value="Peptidase_M20A"/>
</dbReference>
<evidence type="ECO:0000256" key="6">
    <source>
        <dbReference type="ARBA" id="ARBA00022833"/>
    </source>
</evidence>
<evidence type="ECO:0000313" key="9">
    <source>
        <dbReference type="EMBL" id="MDH8676698.1"/>
    </source>
</evidence>
<evidence type="ECO:0000256" key="1">
    <source>
        <dbReference type="ARBA" id="ARBA00001947"/>
    </source>
</evidence>
<keyword evidence="8" id="KW-0482">Metalloprotease</keyword>
<dbReference type="RefSeq" id="WP_281092496.1">
    <property type="nucleotide sequence ID" value="NZ_JARYZI010000001.1"/>
</dbReference>
<organism evidence="9 10">
    <name type="scientific">Fusibacter bizertensis</name>
    <dbReference type="NCBI Taxonomy" id="1488331"/>
    <lineage>
        <taxon>Bacteria</taxon>
        <taxon>Bacillati</taxon>
        <taxon>Bacillota</taxon>
        <taxon>Clostridia</taxon>
        <taxon>Eubacteriales</taxon>
        <taxon>Eubacteriales Family XII. Incertae Sedis</taxon>
        <taxon>Fusibacter</taxon>
    </lineage>
</organism>
<dbReference type="GO" id="GO:0016805">
    <property type="term" value="F:dipeptidase activity"/>
    <property type="evidence" value="ECO:0007669"/>
    <property type="project" value="UniProtKB-KW"/>
</dbReference>
<proteinExistence type="inferred from homology"/>
<dbReference type="PROSITE" id="PS00759">
    <property type="entry name" value="ARGE_DAPE_CPG2_2"/>
    <property type="match status" value="1"/>
</dbReference>
<evidence type="ECO:0000256" key="2">
    <source>
        <dbReference type="ARBA" id="ARBA00006247"/>
    </source>
</evidence>
<dbReference type="Proteomes" id="UP001158045">
    <property type="component" value="Unassembled WGS sequence"/>
</dbReference>
<dbReference type="PANTHER" id="PTHR43808">
    <property type="entry name" value="ACETYLORNITHINE DEACETYLASE"/>
    <property type="match status" value="1"/>
</dbReference>
<dbReference type="SUPFAM" id="SSF53187">
    <property type="entry name" value="Zn-dependent exopeptidases"/>
    <property type="match status" value="1"/>
</dbReference>
<dbReference type="SUPFAM" id="SSF55031">
    <property type="entry name" value="Bacterial exopeptidase dimerisation domain"/>
    <property type="match status" value="1"/>
</dbReference>
<reference evidence="9 10" key="1">
    <citation type="submission" date="2023-04" db="EMBL/GenBank/DDBJ databases">
        <title>Fusibacter bizertensis strain WBS, isolated from littoral bottom sediments of the Arctic seas - biochemical and genomic analysis.</title>
        <authorList>
            <person name="Brioukhanov A.L."/>
        </authorList>
    </citation>
    <scope>NUCLEOTIDE SEQUENCE [LARGE SCALE GENOMIC DNA]</scope>
    <source>
        <strain evidence="9 10">WBS</strain>
    </source>
</reference>
<evidence type="ECO:0000256" key="5">
    <source>
        <dbReference type="ARBA" id="ARBA00022801"/>
    </source>
</evidence>
<dbReference type="InterPro" id="IPR002933">
    <property type="entry name" value="Peptidase_M20"/>
</dbReference>
<gene>
    <name evidence="9" type="ORF">QE109_00995</name>
</gene>
<keyword evidence="6" id="KW-0862">Zinc</keyword>
<comment type="caution">
    <text evidence="9">The sequence shown here is derived from an EMBL/GenBank/DDBJ whole genome shotgun (WGS) entry which is preliminary data.</text>
</comment>
<dbReference type="EC" id="3.4.13.-" evidence="9"/>
<dbReference type="NCBIfam" id="TIGR01887">
    <property type="entry name" value="dipeptidaselike"/>
    <property type="match status" value="1"/>
</dbReference>
<keyword evidence="7 9" id="KW-0224">Dipeptidase</keyword>
<keyword evidence="5 9" id="KW-0378">Hydrolase</keyword>
<dbReference type="Pfam" id="PF01546">
    <property type="entry name" value="Peptidase_M20"/>
    <property type="match status" value="1"/>
</dbReference>
<dbReference type="Gene3D" id="3.30.70.360">
    <property type="match status" value="2"/>
</dbReference>
<dbReference type="PROSITE" id="PS00758">
    <property type="entry name" value="ARGE_DAPE_CPG2_1"/>
    <property type="match status" value="1"/>
</dbReference>
<dbReference type="Gene3D" id="3.40.630.10">
    <property type="entry name" value="Zn peptidases"/>
    <property type="match status" value="1"/>
</dbReference>
<evidence type="ECO:0000256" key="8">
    <source>
        <dbReference type="ARBA" id="ARBA00023049"/>
    </source>
</evidence>